<comment type="caution">
    <text evidence="11">The sequence shown here is derived from an EMBL/GenBank/DDBJ whole genome shotgun (WGS) entry which is preliminary data.</text>
</comment>
<evidence type="ECO:0000256" key="3">
    <source>
        <dbReference type="ARBA" id="ARBA00022622"/>
    </source>
</evidence>
<evidence type="ECO:0000256" key="5">
    <source>
        <dbReference type="ARBA" id="ARBA00023136"/>
    </source>
</evidence>
<accession>A0A4U6X8V2</accession>
<feature type="domain" description="Copper acquisition factor BIM1-like" evidence="10">
    <location>
        <begin position="17"/>
        <end position="163"/>
    </location>
</feature>
<feature type="compositionally biased region" description="Gly residues" evidence="8">
    <location>
        <begin position="180"/>
        <end position="200"/>
    </location>
</feature>
<keyword evidence="12" id="KW-1185">Reference proteome</keyword>
<dbReference type="GO" id="GO:0098552">
    <property type="term" value="C:side of membrane"/>
    <property type="evidence" value="ECO:0007669"/>
    <property type="project" value="UniProtKB-KW"/>
</dbReference>
<dbReference type="PANTHER" id="PTHR34992:SF2">
    <property type="entry name" value="COPPER ACQUISITION FACTOR BIM1-LIKE DOMAIN-CONTAINING PROTEIN"/>
    <property type="match status" value="1"/>
</dbReference>
<dbReference type="CDD" id="cd21176">
    <property type="entry name" value="LPMO_auxiliary-like"/>
    <property type="match status" value="1"/>
</dbReference>
<evidence type="ECO:0000256" key="1">
    <source>
        <dbReference type="ARBA" id="ARBA00004609"/>
    </source>
</evidence>
<evidence type="ECO:0000259" key="10">
    <source>
        <dbReference type="Pfam" id="PF20238"/>
    </source>
</evidence>
<dbReference type="OrthoDB" id="5333578at2759"/>
<evidence type="ECO:0000256" key="2">
    <source>
        <dbReference type="ARBA" id="ARBA00022475"/>
    </source>
</evidence>
<keyword evidence="7" id="KW-0449">Lipoprotein</keyword>
<dbReference type="PANTHER" id="PTHR34992">
    <property type="entry name" value="HYPHAL ANASTAMOSIS-7 PROTEIN"/>
    <property type="match status" value="1"/>
</dbReference>
<keyword evidence="3" id="KW-0336">GPI-anchor</keyword>
<protein>
    <recommendedName>
        <fullName evidence="10">Copper acquisition factor BIM1-like domain-containing protein</fullName>
    </recommendedName>
</protein>
<keyword evidence="4 9" id="KW-0732">Signal</keyword>
<evidence type="ECO:0000256" key="9">
    <source>
        <dbReference type="SAM" id="SignalP"/>
    </source>
</evidence>
<feature type="signal peptide" evidence="9">
    <location>
        <begin position="1"/>
        <end position="18"/>
    </location>
</feature>
<dbReference type="STRING" id="1306861.A0A4U6X8V2"/>
<evidence type="ECO:0000313" key="11">
    <source>
        <dbReference type="EMBL" id="TKW49987.1"/>
    </source>
</evidence>
<dbReference type="Proteomes" id="UP000310108">
    <property type="component" value="Unassembled WGS sequence"/>
</dbReference>
<evidence type="ECO:0000256" key="7">
    <source>
        <dbReference type="ARBA" id="ARBA00023288"/>
    </source>
</evidence>
<keyword evidence="5" id="KW-0472">Membrane</keyword>
<dbReference type="GO" id="GO:0005886">
    <property type="term" value="C:plasma membrane"/>
    <property type="evidence" value="ECO:0007669"/>
    <property type="project" value="UniProtKB-SubCell"/>
</dbReference>
<gene>
    <name evidence="11" type="ORF">CTA1_6312</name>
</gene>
<dbReference type="AlphaFoldDB" id="A0A4U6X8V2"/>
<comment type="subcellular location">
    <subcellularLocation>
        <location evidence="1">Cell membrane</location>
        <topology evidence="1">Lipid-anchor</topology>
        <topology evidence="1">GPI-anchor</topology>
    </subcellularLocation>
</comment>
<evidence type="ECO:0000256" key="4">
    <source>
        <dbReference type="ARBA" id="ARBA00022729"/>
    </source>
</evidence>
<reference evidence="11 12" key="1">
    <citation type="journal article" date="2019" name="PLoS ONE">
        <title>Comparative genome analysis indicates high evolutionary potential of pathogenicity genes in Colletotrichum tanaceti.</title>
        <authorList>
            <person name="Lelwala R.V."/>
            <person name="Korhonen P.K."/>
            <person name="Young N.D."/>
            <person name="Scott J.B."/>
            <person name="Ades P.A."/>
            <person name="Gasser R.B."/>
            <person name="Taylor P.W.J."/>
        </authorList>
    </citation>
    <scope>NUCLEOTIDE SEQUENCE [LARGE SCALE GENOMIC DNA]</scope>
    <source>
        <strain evidence="11">BRIP57314</strain>
    </source>
</reference>
<sequence length="228" mass="23379">MAPKTLLVALGAASLASAHFGLTYPEWRADTLKPTNETGFSQWTYPCAGVPYGAGNVTDWPLDGGAVELDLHHDWTYVFINLGIEANGNVTTHNITLTPQFWNATGSGTLCVEKLALPTPAEDGQRGSLQVVTVGDSGAGLYNCADIRFTSSATNPSSEQCKTEGVSVYTVKEQSANGTVEGGTGNSTGNSTAGGNGGSSGAAGSGAQMLALTTVVGLSFTFVFGMSL</sequence>
<keyword evidence="2" id="KW-1003">Cell membrane</keyword>
<dbReference type="Pfam" id="PF20238">
    <property type="entry name" value="BIM1-like_dom"/>
    <property type="match status" value="1"/>
</dbReference>
<name>A0A4U6X8V2_9PEZI</name>
<proteinExistence type="predicted"/>
<organism evidence="11 12">
    <name type="scientific">Colletotrichum tanaceti</name>
    <dbReference type="NCBI Taxonomy" id="1306861"/>
    <lineage>
        <taxon>Eukaryota</taxon>
        <taxon>Fungi</taxon>
        <taxon>Dikarya</taxon>
        <taxon>Ascomycota</taxon>
        <taxon>Pezizomycotina</taxon>
        <taxon>Sordariomycetes</taxon>
        <taxon>Hypocreomycetidae</taxon>
        <taxon>Glomerellales</taxon>
        <taxon>Glomerellaceae</taxon>
        <taxon>Colletotrichum</taxon>
        <taxon>Colletotrichum destructivum species complex</taxon>
    </lineage>
</organism>
<dbReference type="InterPro" id="IPR046936">
    <property type="entry name" value="BIM1-like"/>
</dbReference>
<dbReference type="InterPro" id="IPR046530">
    <property type="entry name" value="BIM1-like_dom"/>
</dbReference>
<evidence type="ECO:0000256" key="8">
    <source>
        <dbReference type="SAM" id="MobiDB-lite"/>
    </source>
</evidence>
<evidence type="ECO:0000256" key="6">
    <source>
        <dbReference type="ARBA" id="ARBA00023180"/>
    </source>
</evidence>
<evidence type="ECO:0000313" key="12">
    <source>
        <dbReference type="Proteomes" id="UP000310108"/>
    </source>
</evidence>
<dbReference type="EMBL" id="PJEX01000453">
    <property type="protein sequence ID" value="TKW49987.1"/>
    <property type="molecule type" value="Genomic_DNA"/>
</dbReference>
<feature type="chain" id="PRO_5020765398" description="Copper acquisition factor BIM1-like domain-containing protein" evidence="9">
    <location>
        <begin position="19"/>
        <end position="228"/>
    </location>
</feature>
<feature type="region of interest" description="Disordered" evidence="8">
    <location>
        <begin position="177"/>
        <end position="200"/>
    </location>
</feature>
<keyword evidence="6" id="KW-0325">Glycoprotein</keyword>